<comment type="caution">
    <text evidence="1">The sequence shown here is derived from an EMBL/GenBank/DDBJ whole genome shotgun (WGS) entry which is preliminary data.</text>
</comment>
<name>A0A645BCQ5_9ZZZZ</name>
<dbReference type="EMBL" id="VSSQ01019094">
    <property type="protein sequence ID" value="MPM62876.1"/>
    <property type="molecule type" value="Genomic_DNA"/>
</dbReference>
<proteinExistence type="predicted"/>
<gene>
    <name evidence="1" type="ORF">SDC9_109754</name>
</gene>
<sequence>MRPVFQVALALFRGQMAPGMVGREVEAAGAAGNAHAAADAHQPFVVGQRLTGLAALRIQVVEAAIELRDKAVQHALGDGRVATVRIEHQLLLVQILEHVGLEIGACSHVHDLKHGDERKVMIQGMGARNQFTKTAK</sequence>
<protein>
    <submittedName>
        <fullName evidence="1">Uncharacterized protein</fullName>
    </submittedName>
</protein>
<evidence type="ECO:0000313" key="1">
    <source>
        <dbReference type="EMBL" id="MPM62876.1"/>
    </source>
</evidence>
<reference evidence="1" key="1">
    <citation type="submission" date="2019-08" db="EMBL/GenBank/DDBJ databases">
        <authorList>
            <person name="Kucharzyk K."/>
            <person name="Murdoch R.W."/>
            <person name="Higgins S."/>
            <person name="Loffler F."/>
        </authorList>
    </citation>
    <scope>NUCLEOTIDE SEQUENCE</scope>
</reference>
<organism evidence="1">
    <name type="scientific">bioreactor metagenome</name>
    <dbReference type="NCBI Taxonomy" id="1076179"/>
    <lineage>
        <taxon>unclassified sequences</taxon>
        <taxon>metagenomes</taxon>
        <taxon>ecological metagenomes</taxon>
    </lineage>
</organism>
<dbReference type="AlphaFoldDB" id="A0A645BCQ5"/>
<accession>A0A645BCQ5</accession>